<dbReference type="Gene3D" id="2.60.420.10">
    <property type="entry name" value="Maltose phosphorylase, domain 3"/>
    <property type="match status" value="1"/>
</dbReference>
<dbReference type="InterPro" id="IPR008902">
    <property type="entry name" value="Rhamnosid_concanavalin"/>
</dbReference>
<sequence>MSEIVKAQAPYDLQVEHYHGDVLGIRTATPRISWKYDGHVADGDEVELEITLHMPGQEGKTESIMTEPVNNVLFNWPLDPLVSREQVEVKARLVDGDSKGAWSKPLKFDEGILEYWELLAGFIGPTWPEEKTDHRHLPLIRHEFTLKDKPVYARLYLSALGLVEGHVNGKEMSKDILTPGWTCYDDRLECWTYDLTDDLNAGENAFGFYLGDGWYRGRIGFKGGKANIYGDKIGVFAQLEVTYSDGSSEQIFSNSHDDTWKSAKGPITQSDLCEGERYDSHLEKDGFDQPGYDDSDWYPVAQIPFDQRKMEFPILPPVRATMVNQPLSIKKIREYDGKADWQIDFGQNCTQRINLHITNAKDGDVIELQHAEVLESDGTLSTRPLRRGQQIDQYVSNGSEAYFEARFATHGFRYAEIRGWRGDLTADDMECKVYFSDMKQTGTFESSNKNVNRLDDNALWSMRSNFVSLPTDCPQRDERLGWTGDISLFSPTAAYFYDVEGFLSSWMQDVAHEQKRLGTVPFYVPFIPYAEWTEPQGIAIWGDSSVRVPWAIYMASGDKQMLAKQYPAAKAWIDEVKGYLSEDGVWDRKPPYSLGQLGDWLDPNAPADNPVKAMTEKNLVATAFYANSCDMFVKMGHELGNDAEADEYSKLAAHVHLGFRKRFFNDKGIMTSDTQCAYALAIAFGLVDDDPETKEFAGHRLALLVRRAHGKIGTGFAGTPYILPALTETGHMNEAYELFLSEECPSWMYQVKMGGTTTWERWDSMEPDGSVNPGVMTSFNHYSLGSVADWIHATVGGLKPTAPAWHQFEVAPRPGGGLTSAKASHETPFGTAKVEWTYEAGKLSVSVDVPYGATAQVDIPGYDKVELRDGHYENSFDYQEV</sequence>
<evidence type="ECO:0000256" key="2">
    <source>
        <dbReference type="ARBA" id="ARBA00012652"/>
    </source>
</evidence>
<dbReference type="Pfam" id="PF08531">
    <property type="entry name" value="Bac_rhamnosid_N"/>
    <property type="match status" value="1"/>
</dbReference>
<dbReference type="RefSeq" id="WP_057825979.1">
    <property type="nucleotide sequence ID" value="NZ_AZEA01000018.1"/>
</dbReference>
<dbReference type="Pfam" id="PF17390">
    <property type="entry name" value="Bac_rhamnosid_C"/>
    <property type="match status" value="1"/>
</dbReference>
<dbReference type="PIRSF" id="PIRSF010631">
    <property type="entry name" value="A-rhamnsds"/>
    <property type="match status" value="1"/>
</dbReference>
<feature type="domain" description="Alpha-L-rhamnosidase concanavalin-like" evidence="4">
    <location>
        <begin position="341"/>
        <end position="430"/>
    </location>
</feature>
<feature type="domain" description="Bacterial alpha-L-rhamnosidase N-terminal" evidence="5">
    <location>
        <begin position="151"/>
        <end position="321"/>
    </location>
</feature>
<feature type="domain" description="Alpha-L-rhamnosidase C-terminal" evidence="7">
    <location>
        <begin position="797"/>
        <end position="870"/>
    </location>
</feature>
<protein>
    <recommendedName>
        <fullName evidence="2">alpha-L-rhamnosidase</fullName>
        <ecNumber evidence="2">3.2.1.40</ecNumber>
    </recommendedName>
</protein>
<dbReference type="InterPro" id="IPR012341">
    <property type="entry name" value="6hp_glycosidase-like_sf"/>
</dbReference>
<proteinExistence type="predicted"/>
<gene>
    <name evidence="8" type="ORF">FD17_GL000907</name>
</gene>
<evidence type="ECO:0000256" key="1">
    <source>
        <dbReference type="ARBA" id="ARBA00001445"/>
    </source>
</evidence>
<organism evidence="8 9">
    <name type="scientific">Lentilactobacillus sunkii DSM 19904</name>
    <dbReference type="NCBI Taxonomy" id="1423808"/>
    <lineage>
        <taxon>Bacteria</taxon>
        <taxon>Bacillati</taxon>
        <taxon>Bacillota</taxon>
        <taxon>Bacilli</taxon>
        <taxon>Lactobacillales</taxon>
        <taxon>Lactobacillaceae</taxon>
        <taxon>Lentilactobacillus</taxon>
    </lineage>
</organism>
<keyword evidence="9" id="KW-1185">Reference proteome</keyword>
<dbReference type="PANTHER" id="PTHR33307">
    <property type="entry name" value="ALPHA-RHAMNOSIDASE (EUROFUNG)"/>
    <property type="match status" value="1"/>
</dbReference>
<dbReference type="Pfam" id="PF25788">
    <property type="entry name" value="Ig_Rha78A_N"/>
    <property type="match status" value="1"/>
</dbReference>
<dbReference type="EMBL" id="AZEA01000018">
    <property type="protein sequence ID" value="KRK87617.1"/>
    <property type="molecule type" value="Genomic_DNA"/>
</dbReference>
<reference evidence="8 9" key="1">
    <citation type="journal article" date="2015" name="Genome Announc.">
        <title>Expanding the biotechnology potential of lactobacilli through comparative genomics of 213 strains and associated genera.</title>
        <authorList>
            <person name="Sun Z."/>
            <person name="Harris H.M."/>
            <person name="McCann A."/>
            <person name="Guo C."/>
            <person name="Argimon S."/>
            <person name="Zhang W."/>
            <person name="Yang X."/>
            <person name="Jeffery I.B."/>
            <person name="Cooney J.C."/>
            <person name="Kagawa T.F."/>
            <person name="Liu W."/>
            <person name="Song Y."/>
            <person name="Salvetti E."/>
            <person name="Wrobel A."/>
            <person name="Rasinkangas P."/>
            <person name="Parkhill J."/>
            <person name="Rea M.C."/>
            <person name="O'Sullivan O."/>
            <person name="Ritari J."/>
            <person name="Douillard F.P."/>
            <person name="Paul Ross R."/>
            <person name="Yang R."/>
            <person name="Briner A.E."/>
            <person name="Felis G.E."/>
            <person name="de Vos W.M."/>
            <person name="Barrangou R."/>
            <person name="Klaenhammer T.R."/>
            <person name="Caufield P.W."/>
            <person name="Cui Y."/>
            <person name="Zhang H."/>
            <person name="O'Toole P.W."/>
        </authorList>
    </citation>
    <scope>NUCLEOTIDE SEQUENCE [LARGE SCALE GENOMIC DNA]</scope>
    <source>
        <strain evidence="8 9">DSM 19904</strain>
    </source>
</reference>
<evidence type="ECO:0000259" key="4">
    <source>
        <dbReference type="Pfam" id="PF05592"/>
    </source>
</evidence>
<dbReference type="PATRIC" id="fig|1423808.3.peg.911"/>
<dbReference type="Gene3D" id="2.60.120.260">
    <property type="entry name" value="Galactose-binding domain-like"/>
    <property type="match status" value="2"/>
</dbReference>
<dbReference type="Pfam" id="PF05592">
    <property type="entry name" value="Bac_rhamnosid"/>
    <property type="match status" value="1"/>
</dbReference>
<dbReference type="InterPro" id="IPR035396">
    <property type="entry name" value="Bac_rhamnosid6H"/>
</dbReference>
<name>A0A0R1L498_9LACO</name>
<dbReference type="OrthoDB" id="9761045at2"/>
<feature type="domain" description="Alpha-L-rhamnosidase six-hairpin glycosidase" evidence="6">
    <location>
        <begin position="439"/>
        <end position="795"/>
    </location>
</feature>
<accession>A0A0R1L498</accession>
<dbReference type="PANTHER" id="PTHR33307:SF6">
    <property type="entry name" value="ALPHA-RHAMNOSIDASE (EUROFUNG)-RELATED"/>
    <property type="match status" value="1"/>
</dbReference>
<dbReference type="InterPro" id="IPR016007">
    <property type="entry name" value="Alpha_rhamnosid"/>
</dbReference>
<dbReference type="Gene3D" id="1.50.10.10">
    <property type="match status" value="1"/>
</dbReference>
<comment type="catalytic activity">
    <reaction evidence="1">
        <text>Hydrolysis of terminal non-reducing alpha-L-rhamnose residues in alpha-L-rhamnosides.</text>
        <dbReference type="EC" id="3.2.1.40"/>
    </reaction>
</comment>
<dbReference type="InterPro" id="IPR008928">
    <property type="entry name" value="6-hairpin_glycosidase_sf"/>
</dbReference>
<dbReference type="Pfam" id="PF17389">
    <property type="entry name" value="Bac_rhamnosid6H"/>
    <property type="match status" value="1"/>
</dbReference>
<dbReference type="GO" id="GO:0030596">
    <property type="term" value="F:alpha-L-rhamnosidase activity"/>
    <property type="evidence" value="ECO:0007669"/>
    <property type="project" value="UniProtKB-EC"/>
</dbReference>
<dbReference type="AlphaFoldDB" id="A0A0R1L498"/>
<dbReference type="InterPro" id="IPR013737">
    <property type="entry name" value="Bac_rhamnosid_N"/>
</dbReference>
<evidence type="ECO:0000256" key="3">
    <source>
        <dbReference type="ARBA" id="ARBA00022801"/>
    </source>
</evidence>
<evidence type="ECO:0000259" key="5">
    <source>
        <dbReference type="Pfam" id="PF08531"/>
    </source>
</evidence>
<dbReference type="GO" id="GO:0005975">
    <property type="term" value="P:carbohydrate metabolic process"/>
    <property type="evidence" value="ECO:0007669"/>
    <property type="project" value="InterPro"/>
</dbReference>
<evidence type="ECO:0000313" key="9">
    <source>
        <dbReference type="Proteomes" id="UP000051581"/>
    </source>
</evidence>
<dbReference type="InterPro" id="IPR035398">
    <property type="entry name" value="Bac_rhamnosid_C"/>
</dbReference>
<dbReference type="SUPFAM" id="SSF48208">
    <property type="entry name" value="Six-hairpin glycosidases"/>
    <property type="match status" value="1"/>
</dbReference>
<evidence type="ECO:0000313" key="8">
    <source>
        <dbReference type="EMBL" id="KRK87617.1"/>
    </source>
</evidence>
<dbReference type="Proteomes" id="UP000051581">
    <property type="component" value="Unassembled WGS sequence"/>
</dbReference>
<comment type="caution">
    <text evidence="8">The sequence shown here is derived from an EMBL/GenBank/DDBJ whole genome shotgun (WGS) entry which is preliminary data.</text>
</comment>
<keyword evidence="3" id="KW-0378">Hydrolase</keyword>
<evidence type="ECO:0000259" key="6">
    <source>
        <dbReference type="Pfam" id="PF17389"/>
    </source>
</evidence>
<evidence type="ECO:0000259" key="7">
    <source>
        <dbReference type="Pfam" id="PF17390"/>
    </source>
</evidence>
<dbReference type="EC" id="3.2.1.40" evidence="2"/>